<sequence>MASTTQTLFRPRKIKFKTKTKPKLKPKKLAFIPKRMDKLEVKHKTRGPKAI</sequence>
<dbReference type="EMBL" id="BK002799">
    <property type="protein sequence ID" value="DAA04304.1"/>
    <property type="molecule type" value="Genomic_DNA"/>
</dbReference>
<protein>
    <submittedName>
        <fullName evidence="1">HDC15302</fullName>
    </submittedName>
</protein>
<organism evidence="1">
    <name type="scientific">Drosophila melanogaster</name>
    <name type="common">Fruit fly</name>
    <dbReference type="NCBI Taxonomy" id="7227"/>
    <lineage>
        <taxon>Eukaryota</taxon>
        <taxon>Metazoa</taxon>
        <taxon>Ecdysozoa</taxon>
        <taxon>Arthropoda</taxon>
        <taxon>Hexapoda</taxon>
        <taxon>Insecta</taxon>
        <taxon>Pterygota</taxon>
        <taxon>Neoptera</taxon>
        <taxon>Endopterygota</taxon>
        <taxon>Diptera</taxon>
        <taxon>Brachycera</taxon>
        <taxon>Muscomorpha</taxon>
        <taxon>Ephydroidea</taxon>
        <taxon>Drosophilidae</taxon>
        <taxon>Drosophila</taxon>
        <taxon>Sophophora</taxon>
    </lineage>
</organism>
<evidence type="ECO:0000313" key="1">
    <source>
        <dbReference type="EMBL" id="DAA04304.1"/>
    </source>
</evidence>
<dbReference type="AlphaFoldDB" id="Q6IJB7"/>
<reference evidence="1" key="1">
    <citation type="journal article" date="2003" name="Genome Biol.">
        <title>An integrated gene annotation and transcriptional profiling approach towards the full gene content of the Drosophila genome.</title>
        <authorList>
            <person name="Hild M."/>
            <person name="Beckmann B."/>
            <person name="Haas S.A."/>
            <person name="Koch B."/>
            <person name="Solovyev V."/>
            <person name="Busold C."/>
            <person name="Fellenberg K."/>
            <person name="Boutros M."/>
            <person name="Vingron M."/>
            <person name="Sauer F."/>
            <person name="Hoheisel J.D."/>
            <person name="Paro R."/>
        </authorList>
    </citation>
    <scope>NUCLEOTIDE SEQUENCE</scope>
</reference>
<gene>
    <name evidence="1" type="ORF">HDC15302</name>
</gene>
<name>Q6IJB7_DROME</name>
<proteinExistence type="predicted"/>
<accession>Q6IJB7</accession>